<proteinExistence type="predicted"/>
<evidence type="ECO:0000313" key="1">
    <source>
        <dbReference type="EMBL" id="QHU03375.1"/>
    </source>
</evidence>
<dbReference type="EMBL" id="MN740375">
    <property type="protein sequence ID" value="QHU03375.1"/>
    <property type="molecule type" value="Genomic_DNA"/>
</dbReference>
<dbReference type="AlphaFoldDB" id="A0A6C0JC20"/>
<reference evidence="1" key="1">
    <citation type="journal article" date="2020" name="Nature">
        <title>Giant virus diversity and host interactions through global metagenomics.</title>
        <authorList>
            <person name="Schulz F."/>
            <person name="Roux S."/>
            <person name="Paez-Espino D."/>
            <person name="Jungbluth S."/>
            <person name="Walsh D.A."/>
            <person name="Denef V.J."/>
            <person name="McMahon K.D."/>
            <person name="Konstantinidis K.T."/>
            <person name="Eloe-Fadrosh E.A."/>
            <person name="Kyrpides N.C."/>
            <person name="Woyke T."/>
        </authorList>
    </citation>
    <scope>NUCLEOTIDE SEQUENCE</scope>
    <source>
        <strain evidence="1">GVMAG-M-3300026093-6</strain>
    </source>
</reference>
<sequence>MEYTYIVNPKTNRKCLITSRLGKQILNDYIQAGGLFRKKSDEYCEKKINKNVDDVNYKPKLFNRHSCNSYCKSRYPDYNIYTQAIDPQSKPFQNCHEMIMAKREQKIEQQKENKCISDGFQPKEELVTLSNGSLKKVKVTACKLKKRQENIQKNKLELDNTKREICKKIKKEFDYFVEWRSPYHKLPKSKQNQQTVEEIFTNFINLMNNPDMGKLSPDEIRVCADIERYVN</sequence>
<accession>A0A6C0JC20</accession>
<protein>
    <submittedName>
        <fullName evidence="1">Uncharacterized protein</fullName>
    </submittedName>
</protein>
<organism evidence="1">
    <name type="scientific">viral metagenome</name>
    <dbReference type="NCBI Taxonomy" id="1070528"/>
    <lineage>
        <taxon>unclassified sequences</taxon>
        <taxon>metagenomes</taxon>
        <taxon>organismal metagenomes</taxon>
    </lineage>
</organism>
<name>A0A6C0JC20_9ZZZZ</name>